<dbReference type="SUPFAM" id="SSF81296">
    <property type="entry name" value="E set domains"/>
    <property type="match status" value="1"/>
</dbReference>
<gene>
    <name evidence="9" type="ORF">ABFY20_07610</name>
</gene>
<keyword evidence="6" id="KW-0472">Membrane</keyword>
<keyword evidence="4" id="KW-0186">Copper</keyword>
<feature type="signal peptide" evidence="7">
    <location>
        <begin position="1"/>
        <end position="34"/>
    </location>
</feature>
<feature type="chain" id="PRO_5044256859" evidence="7">
    <location>
        <begin position="35"/>
        <end position="243"/>
    </location>
</feature>
<dbReference type="AlphaFoldDB" id="A0AB39BKS8"/>
<dbReference type="InterPro" id="IPR014755">
    <property type="entry name" value="Cu-Rt/internalin_Ig-like"/>
</dbReference>
<keyword evidence="6" id="KW-0812">Transmembrane</keyword>
<dbReference type="InterPro" id="IPR014756">
    <property type="entry name" value="Ig_E-set"/>
</dbReference>
<dbReference type="GO" id="GO:0006825">
    <property type="term" value="P:copper ion transport"/>
    <property type="evidence" value="ECO:0007669"/>
    <property type="project" value="InterPro"/>
</dbReference>
<feature type="region of interest" description="Disordered" evidence="5">
    <location>
        <begin position="148"/>
        <end position="201"/>
    </location>
</feature>
<keyword evidence="6" id="KW-1133">Transmembrane helix</keyword>
<evidence type="ECO:0000256" key="6">
    <source>
        <dbReference type="SAM" id="Phobius"/>
    </source>
</evidence>
<name>A0AB39BKS8_9MICO</name>
<dbReference type="EMBL" id="CP162511">
    <property type="protein sequence ID" value="XDI06959.1"/>
    <property type="molecule type" value="Genomic_DNA"/>
</dbReference>
<dbReference type="RefSeq" id="WP_368499337.1">
    <property type="nucleotide sequence ID" value="NZ_CP162511.1"/>
</dbReference>
<dbReference type="GO" id="GO:0005507">
    <property type="term" value="F:copper ion binding"/>
    <property type="evidence" value="ECO:0007669"/>
    <property type="project" value="InterPro"/>
</dbReference>
<feature type="domain" description="CopC" evidence="8">
    <location>
        <begin position="35"/>
        <end position="131"/>
    </location>
</feature>
<proteinExistence type="predicted"/>
<feature type="transmembrane region" description="Helical" evidence="6">
    <location>
        <begin position="210"/>
        <end position="232"/>
    </location>
</feature>
<protein>
    <submittedName>
        <fullName evidence="9">Copper resistance protein CopC</fullName>
    </submittedName>
</protein>
<dbReference type="Pfam" id="PF04234">
    <property type="entry name" value="CopC"/>
    <property type="match status" value="1"/>
</dbReference>
<dbReference type="PROSITE" id="PS51318">
    <property type="entry name" value="TAT"/>
    <property type="match status" value="1"/>
</dbReference>
<keyword evidence="3 7" id="KW-0732">Signal</keyword>
<dbReference type="GO" id="GO:0042597">
    <property type="term" value="C:periplasmic space"/>
    <property type="evidence" value="ECO:0007669"/>
    <property type="project" value="InterPro"/>
</dbReference>
<dbReference type="GO" id="GO:0046688">
    <property type="term" value="P:response to copper ion"/>
    <property type="evidence" value="ECO:0007669"/>
    <property type="project" value="InterPro"/>
</dbReference>
<evidence type="ECO:0000256" key="4">
    <source>
        <dbReference type="ARBA" id="ARBA00023008"/>
    </source>
</evidence>
<sequence length="243" mass="23908">MNSPIAVARRAVLLAATAVAAVGLAALPAASAWAHDDLVSSNPAADSSIADDPGVVTLAFSEPLLSLGESTDGFALQVVDPEGLHYESGCLALDGAQVTSPVALGDAGGYVVLWQVVSSDGHPTSGQFEFDYEPQSLANAADGLTQAPVCGEPWSGAPDGSPTPTPTAAEPTPTATDDSSVATTAPSTAAATDPGADSGDPAAAPAPLPWYAIVLIAVAAAGALAVIIVIVVRRSRGGGFGGQ</sequence>
<dbReference type="PANTHER" id="PTHR34820">
    <property type="entry name" value="INNER MEMBRANE PROTEIN YEBZ"/>
    <property type="match status" value="1"/>
</dbReference>
<dbReference type="Gene3D" id="2.60.40.1220">
    <property type="match status" value="1"/>
</dbReference>
<evidence type="ECO:0000256" key="2">
    <source>
        <dbReference type="ARBA" id="ARBA00022723"/>
    </source>
</evidence>
<dbReference type="GO" id="GO:0005886">
    <property type="term" value="C:plasma membrane"/>
    <property type="evidence" value="ECO:0007669"/>
    <property type="project" value="TreeGrafter"/>
</dbReference>
<feature type="compositionally biased region" description="Low complexity" evidence="5">
    <location>
        <begin position="166"/>
        <end position="201"/>
    </location>
</feature>
<evidence type="ECO:0000259" key="8">
    <source>
        <dbReference type="Pfam" id="PF04234"/>
    </source>
</evidence>
<evidence type="ECO:0000313" key="9">
    <source>
        <dbReference type="EMBL" id="XDI06959.1"/>
    </source>
</evidence>
<dbReference type="GO" id="GO:0030313">
    <property type="term" value="C:cell envelope"/>
    <property type="evidence" value="ECO:0007669"/>
    <property type="project" value="UniProtKB-SubCell"/>
</dbReference>
<dbReference type="PANTHER" id="PTHR34820:SF4">
    <property type="entry name" value="INNER MEMBRANE PROTEIN YEBZ"/>
    <property type="match status" value="1"/>
</dbReference>
<evidence type="ECO:0000256" key="5">
    <source>
        <dbReference type="SAM" id="MobiDB-lite"/>
    </source>
</evidence>
<comment type="subcellular location">
    <subcellularLocation>
        <location evidence="1">Cell envelope</location>
    </subcellularLocation>
</comment>
<reference evidence="9" key="1">
    <citation type="submission" date="2024-05" db="EMBL/GenBank/DDBJ databases">
        <title>Herbiconiux sp. A18JL235.</title>
        <authorList>
            <person name="Zhang G."/>
        </authorList>
    </citation>
    <scope>NUCLEOTIDE SEQUENCE</scope>
    <source>
        <strain evidence="9">A18JL235</strain>
    </source>
</reference>
<evidence type="ECO:0000256" key="1">
    <source>
        <dbReference type="ARBA" id="ARBA00004196"/>
    </source>
</evidence>
<dbReference type="InterPro" id="IPR032694">
    <property type="entry name" value="CopC/D"/>
</dbReference>
<dbReference type="InterPro" id="IPR006311">
    <property type="entry name" value="TAT_signal"/>
</dbReference>
<dbReference type="InterPro" id="IPR007348">
    <property type="entry name" value="CopC_dom"/>
</dbReference>
<evidence type="ECO:0000256" key="7">
    <source>
        <dbReference type="SAM" id="SignalP"/>
    </source>
</evidence>
<accession>A0AB39BKS8</accession>
<keyword evidence="2" id="KW-0479">Metal-binding</keyword>
<organism evidence="9">
    <name type="scientific">Herbiconiux sp. A18JL235</name>
    <dbReference type="NCBI Taxonomy" id="3152363"/>
    <lineage>
        <taxon>Bacteria</taxon>
        <taxon>Bacillati</taxon>
        <taxon>Actinomycetota</taxon>
        <taxon>Actinomycetes</taxon>
        <taxon>Micrococcales</taxon>
        <taxon>Microbacteriaceae</taxon>
        <taxon>Herbiconiux</taxon>
    </lineage>
</organism>
<evidence type="ECO:0000256" key="3">
    <source>
        <dbReference type="ARBA" id="ARBA00022729"/>
    </source>
</evidence>